<evidence type="ECO:0000256" key="1">
    <source>
        <dbReference type="ARBA" id="ARBA00004123"/>
    </source>
</evidence>
<dbReference type="GO" id="GO:0008408">
    <property type="term" value="F:3'-5' exonuclease activity"/>
    <property type="evidence" value="ECO:0007669"/>
    <property type="project" value="InterPro"/>
</dbReference>
<dbReference type="InterPro" id="IPR013087">
    <property type="entry name" value="Znf_C2H2_type"/>
</dbReference>
<dbReference type="GO" id="GO:0006364">
    <property type="term" value="P:rRNA processing"/>
    <property type="evidence" value="ECO:0007669"/>
    <property type="project" value="InterPro"/>
</dbReference>
<evidence type="ECO:0000256" key="2">
    <source>
        <dbReference type="ARBA" id="ARBA00010489"/>
    </source>
</evidence>
<dbReference type="PANTHER" id="PTHR12801">
    <property type="entry name" value="RNA EXONUCLEASE REXO1 / RECO3 FAMILY MEMBER-RELATED"/>
    <property type="match status" value="1"/>
</dbReference>
<keyword evidence="4" id="KW-0540">Nuclease</keyword>
<keyword evidence="8" id="KW-0862">Zinc</keyword>
<organism evidence="10 11">
    <name type="scientific">Cinnamomum micranthum f. kanehirae</name>
    <dbReference type="NCBI Taxonomy" id="337451"/>
    <lineage>
        <taxon>Eukaryota</taxon>
        <taxon>Viridiplantae</taxon>
        <taxon>Streptophyta</taxon>
        <taxon>Embryophyta</taxon>
        <taxon>Tracheophyta</taxon>
        <taxon>Spermatophyta</taxon>
        <taxon>Magnoliopsida</taxon>
        <taxon>Magnoliidae</taxon>
        <taxon>Laurales</taxon>
        <taxon>Lauraceae</taxon>
        <taxon>Cinnamomum</taxon>
    </lineage>
</organism>
<comment type="similarity">
    <text evidence="2">Belongs to the REXO4 family.</text>
</comment>
<keyword evidence="11" id="KW-1185">Reference proteome</keyword>
<sequence>MDSGPDPTPNETPATRHKCSACFKQYKKKEHLVEHMRVSYHSVHEPKCGVCKKHCKSFESVREHLMGPLPKANCAKIYSARGCDLCLNVFDSTEARDAHKELCRLSPASSGPPTTNLKFVENGSPLDMEISGLPSAGDGNEVSKVVALDCEMVGGGSDGSLDLCARVCIIDEKENVIFHSYVIPQIPVTNYRFEVTGITEENLKDAMPLKLVQEKVQEILFNGESIWKIRLDGGKARILVGHELEHDLCCLRLNYPDHLIRDTAKYRPLMKTNLISHSLKYLTQTYLGQFSLANMDQPYLINCGRTSFHKWYDIQSGVHDPYEDSVAAMRLYKRMRAQVHQPAEALTLSGSLHDPWIQKQVEKMTPDALLEISRSNYRCWCLDSGQPI</sequence>
<keyword evidence="5" id="KW-0378">Hydrolase</keyword>
<gene>
    <name evidence="10" type="ORF">CKAN_02470000</name>
</gene>
<proteinExistence type="inferred from homology"/>
<evidence type="ECO:0000313" key="10">
    <source>
        <dbReference type="EMBL" id="RWR95361.1"/>
    </source>
</evidence>
<dbReference type="InterPro" id="IPR012337">
    <property type="entry name" value="RNaseH-like_sf"/>
</dbReference>
<dbReference type="PROSITE" id="PS00028">
    <property type="entry name" value="ZINC_FINGER_C2H2_1"/>
    <property type="match status" value="1"/>
</dbReference>
<dbReference type="PROSITE" id="PS50157">
    <property type="entry name" value="ZINC_FINGER_C2H2_2"/>
    <property type="match status" value="1"/>
</dbReference>
<comment type="caution">
    <text evidence="10">The sequence shown here is derived from an EMBL/GenBank/DDBJ whole genome shotgun (WGS) entry which is preliminary data.</text>
</comment>
<dbReference type="AlphaFoldDB" id="A0A3S3NA59"/>
<dbReference type="Gene3D" id="3.30.420.10">
    <property type="entry name" value="Ribonuclease H-like superfamily/Ribonuclease H"/>
    <property type="match status" value="1"/>
</dbReference>
<keyword evidence="6" id="KW-0269">Exonuclease</keyword>
<evidence type="ECO:0000256" key="7">
    <source>
        <dbReference type="ARBA" id="ARBA00023242"/>
    </source>
</evidence>
<dbReference type="InterPro" id="IPR047021">
    <property type="entry name" value="REXO1/3/4-like"/>
</dbReference>
<dbReference type="STRING" id="337451.A0A3S3NA59"/>
<protein>
    <recommendedName>
        <fullName evidence="3">RNA exonuclease 4</fullName>
    </recommendedName>
</protein>
<dbReference type="SUPFAM" id="SSF53098">
    <property type="entry name" value="Ribonuclease H-like"/>
    <property type="match status" value="1"/>
</dbReference>
<keyword evidence="8" id="KW-0479">Metal-binding</keyword>
<dbReference type="InterPro" id="IPR036397">
    <property type="entry name" value="RNaseH_sf"/>
</dbReference>
<evidence type="ECO:0000313" key="11">
    <source>
        <dbReference type="Proteomes" id="UP000283530"/>
    </source>
</evidence>
<dbReference type="Proteomes" id="UP000283530">
    <property type="component" value="Unassembled WGS sequence"/>
</dbReference>
<evidence type="ECO:0000256" key="8">
    <source>
        <dbReference type="PROSITE-ProRule" id="PRU00042"/>
    </source>
</evidence>
<dbReference type="InterPro" id="IPR037431">
    <property type="entry name" value="REX4_DEDDh_dom"/>
</dbReference>
<dbReference type="Pfam" id="PF00929">
    <property type="entry name" value="RNase_T"/>
    <property type="match status" value="1"/>
</dbReference>
<dbReference type="InterPro" id="IPR013520">
    <property type="entry name" value="Ribonucl_H"/>
</dbReference>
<evidence type="ECO:0000259" key="9">
    <source>
        <dbReference type="PROSITE" id="PS50157"/>
    </source>
</evidence>
<evidence type="ECO:0000256" key="6">
    <source>
        <dbReference type="ARBA" id="ARBA00022839"/>
    </source>
</evidence>
<dbReference type="SMART" id="SM00479">
    <property type="entry name" value="EXOIII"/>
    <property type="match status" value="1"/>
</dbReference>
<evidence type="ECO:0000256" key="5">
    <source>
        <dbReference type="ARBA" id="ARBA00022801"/>
    </source>
</evidence>
<dbReference type="PANTHER" id="PTHR12801:SF123">
    <property type="entry name" value="RNA EXONUCLEASE 4"/>
    <property type="match status" value="1"/>
</dbReference>
<keyword evidence="7" id="KW-0539">Nucleus</keyword>
<dbReference type="GO" id="GO:0003676">
    <property type="term" value="F:nucleic acid binding"/>
    <property type="evidence" value="ECO:0007669"/>
    <property type="project" value="InterPro"/>
</dbReference>
<comment type="subcellular location">
    <subcellularLocation>
        <location evidence="1">Nucleus</location>
    </subcellularLocation>
</comment>
<dbReference type="GO" id="GO:0008270">
    <property type="term" value="F:zinc ion binding"/>
    <property type="evidence" value="ECO:0007669"/>
    <property type="project" value="UniProtKB-KW"/>
</dbReference>
<dbReference type="EMBL" id="QPKB01000011">
    <property type="protein sequence ID" value="RWR95361.1"/>
    <property type="molecule type" value="Genomic_DNA"/>
</dbReference>
<dbReference type="GO" id="GO:0005634">
    <property type="term" value="C:nucleus"/>
    <property type="evidence" value="ECO:0007669"/>
    <property type="project" value="UniProtKB-SubCell"/>
</dbReference>
<reference evidence="10 11" key="1">
    <citation type="journal article" date="2019" name="Nat. Plants">
        <title>Stout camphor tree genome fills gaps in understanding of flowering plant genome evolution.</title>
        <authorList>
            <person name="Chaw S.M."/>
            <person name="Liu Y.C."/>
            <person name="Wu Y.W."/>
            <person name="Wang H.Y."/>
            <person name="Lin C.I."/>
            <person name="Wu C.S."/>
            <person name="Ke H.M."/>
            <person name="Chang L.Y."/>
            <person name="Hsu C.Y."/>
            <person name="Yang H.T."/>
            <person name="Sudianto E."/>
            <person name="Hsu M.H."/>
            <person name="Wu K.P."/>
            <person name="Wang L.N."/>
            <person name="Leebens-Mack J.H."/>
            <person name="Tsai I.J."/>
        </authorList>
    </citation>
    <scope>NUCLEOTIDE SEQUENCE [LARGE SCALE GENOMIC DNA]</scope>
    <source>
        <strain evidence="11">cv. Chaw 1501</strain>
        <tissue evidence="10">Young leaves</tissue>
    </source>
</reference>
<dbReference type="OrthoDB" id="8191639at2759"/>
<evidence type="ECO:0000256" key="3">
    <source>
        <dbReference type="ARBA" id="ARBA00016937"/>
    </source>
</evidence>
<evidence type="ECO:0000256" key="4">
    <source>
        <dbReference type="ARBA" id="ARBA00022722"/>
    </source>
</evidence>
<dbReference type="Gene3D" id="3.30.160.60">
    <property type="entry name" value="Classic Zinc Finger"/>
    <property type="match status" value="1"/>
</dbReference>
<feature type="domain" description="C2H2-type" evidence="9">
    <location>
        <begin position="17"/>
        <end position="46"/>
    </location>
</feature>
<name>A0A3S3NA59_9MAGN</name>
<dbReference type="CDD" id="cd06144">
    <property type="entry name" value="REX4_like"/>
    <property type="match status" value="1"/>
</dbReference>
<accession>A0A3S3NA59</accession>
<keyword evidence="8" id="KW-0863">Zinc-finger</keyword>